<dbReference type="Proteomes" id="UP001147746">
    <property type="component" value="Unassembled WGS sequence"/>
</dbReference>
<keyword evidence="7" id="KW-1185">Reference proteome</keyword>
<dbReference type="EMBL" id="JAPZBO010000002">
    <property type="protein sequence ID" value="KAJ5323521.1"/>
    <property type="molecule type" value="Genomic_DNA"/>
</dbReference>
<evidence type="ECO:0000313" key="6">
    <source>
        <dbReference type="EMBL" id="KAJ5323521.1"/>
    </source>
</evidence>
<dbReference type="PANTHER" id="PTHR33337:SF40">
    <property type="entry name" value="CENP-V_GFA DOMAIN-CONTAINING PROTEIN-RELATED"/>
    <property type="match status" value="1"/>
</dbReference>
<keyword evidence="4" id="KW-0456">Lyase</keyword>
<evidence type="ECO:0000256" key="3">
    <source>
        <dbReference type="ARBA" id="ARBA00022833"/>
    </source>
</evidence>
<dbReference type="InterPro" id="IPR006913">
    <property type="entry name" value="CENP-V/GFA"/>
</dbReference>
<evidence type="ECO:0000256" key="2">
    <source>
        <dbReference type="ARBA" id="ARBA00022723"/>
    </source>
</evidence>
<reference evidence="6" key="1">
    <citation type="submission" date="2022-12" db="EMBL/GenBank/DDBJ databases">
        <authorList>
            <person name="Petersen C."/>
        </authorList>
    </citation>
    <scope>NUCLEOTIDE SEQUENCE</scope>
    <source>
        <strain evidence="6">IBT 21472</strain>
    </source>
</reference>
<dbReference type="PROSITE" id="PS51891">
    <property type="entry name" value="CENP_V_GFA"/>
    <property type="match status" value="1"/>
</dbReference>
<protein>
    <recommendedName>
        <fullName evidence="5">CENP-V/GFA domain-containing protein</fullName>
    </recommendedName>
</protein>
<dbReference type="PANTHER" id="PTHR33337">
    <property type="entry name" value="GFA DOMAIN-CONTAINING PROTEIN"/>
    <property type="match status" value="1"/>
</dbReference>
<comment type="caution">
    <text evidence="6">The sequence shown here is derived from an EMBL/GenBank/DDBJ whole genome shotgun (WGS) entry which is preliminary data.</text>
</comment>
<proteinExistence type="inferred from homology"/>
<dbReference type="InterPro" id="IPR011057">
    <property type="entry name" value="Mss4-like_sf"/>
</dbReference>
<name>A0A9W9U778_9EURO</name>
<reference evidence="6" key="2">
    <citation type="journal article" date="2023" name="IMA Fungus">
        <title>Comparative genomic study of the Penicillium genus elucidates a diverse pangenome and 15 lateral gene transfer events.</title>
        <authorList>
            <person name="Petersen C."/>
            <person name="Sorensen T."/>
            <person name="Nielsen M.R."/>
            <person name="Sondergaard T.E."/>
            <person name="Sorensen J.L."/>
            <person name="Fitzpatrick D.A."/>
            <person name="Frisvad J.C."/>
            <person name="Nielsen K.L."/>
        </authorList>
    </citation>
    <scope>NUCLEOTIDE SEQUENCE</scope>
    <source>
        <strain evidence="6">IBT 21472</strain>
    </source>
</reference>
<dbReference type="GO" id="GO:0016846">
    <property type="term" value="F:carbon-sulfur lyase activity"/>
    <property type="evidence" value="ECO:0007669"/>
    <property type="project" value="InterPro"/>
</dbReference>
<dbReference type="SUPFAM" id="SSF51316">
    <property type="entry name" value="Mss4-like"/>
    <property type="match status" value="1"/>
</dbReference>
<gene>
    <name evidence="6" type="ORF">N7476_002121</name>
</gene>
<organism evidence="6 7">
    <name type="scientific">Penicillium atrosanguineum</name>
    <dbReference type="NCBI Taxonomy" id="1132637"/>
    <lineage>
        <taxon>Eukaryota</taxon>
        <taxon>Fungi</taxon>
        <taxon>Dikarya</taxon>
        <taxon>Ascomycota</taxon>
        <taxon>Pezizomycotina</taxon>
        <taxon>Eurotiomycetes</taxon>
        <taxon>Eurotiomycetidae</taxon>
        <taxon>Eurotiales</taxon>
        <taxon>Aspergillaceae</taxon>
        <taxon>Penicillium</taxon>
    </lineage>
</organism>
<evidence type="ECO:0000256" key="1">
    <source>
        <dbReference type="ARBA" id="ARBA00005495"/>
    </source>
</evidence>
<sequence length="138" mass="15272">MASGSCACRYIRYTTSIPPGKMINCHCVECRKQSGAPYQAWVFFPADAIQWTVKPTEWRSSDTAGRSFCPRCGSTMTMYLDKNLPETGVAAGTMDDDDDDDDGKTVVPRPAAHIFLGEKASWFEVPDDGAERFQGWTS</sequence>
<dbReference type="Gene3D" id="3.90.1590.10">
    <property type="entry name" value="glutathione-dependent formaldehyde- activating enzyme (gfa)"/>
    <property type="match status" value="1"/>
</dbReference>
<comment type="similarity">
    <text evidence="1">Belongs to the Gfa family.</text>
</comment>
<evidence type="ECO:0000259" key="5">
    <source>
        <dbReference type="PROSITE" id="PS51891"/>
    </source>
</evidence>
<dbReference type="AlphaFoldDB" id="A0A9W9U778"/>
<dbReference type="Pfam" id="PF04828">
    <property type="entry name" value="GFA"/>
    <property type="match status" value="1"/>
</dbReference>
<evidence type="ECO:0000313" key="7">
    <source>
        <dbReference type="Proteomes" id="UP001147746"/>
    </source>
</evidence>
<feature type="domain" description="CENP-V/GFA" evidence="5">
    <location>
        <begin position="2"/>
        <end position="102"/>
    </location>
</feature>
<keyword evidence="2" id="KW-0479">Metal-binding</keyword>
<accession>A0A9W9U778</accession>
<dbReference type="GO" id="GO:0046872">
    <property type="term" value="F:metal ion binding"/>
    <property type="evidence" value="ECO:0007669"/>
    <property type="project" value="UniProtKB-KW"/>
</dbReference>
<keyword evidence="3" id="KW-0862">Zinc</keyword>
<evidence type="ECO:0000256" key="4">
    <source>
        <dbReference type="ARBA" id="ARBA00023239"/>
    </source>
</evidence>